<dbReference type="EMBL" id="JAZIBG010000009">
    <property type="protein sequence ID" value="MEF7612908.1"/>
    <property type="molecule type" value="Genomic_DNA"/>
</dbReference>
<keyword evidence="1 3" id="KW-0597">Phosphoprotein</keyword>
<sequence>MNDPRHALVVDDNQLNSQLVAMFLRRLGWQADIVDAGQAALARLAQRAYDLVLLDLRMPQMGGEQVCRRIRETPALAALPVVAYTAHSMPEERERILAAGFNGLLIKPISFQDVRQLCHGL</sequence>
<dbReference type="PANTHER" id="PTHR45339:SF1">
    <property type="entry name" value="HYBRID SIGNAL TRANSDUCTION HISTIDINE KINASE J"/>
    <property type="match status" value="1"/>
</dbReference>
<dbReference type="Proteomes" id="UP001336250">
    <property type="component" value="Unassembled WGS sequence"/>
</dbReference>
<dbReference type="SMART" id="SM00448">
    <property type="entry name" value="REC"/>
    <property type="match status" value="1"/>
</dbReference>
<dbReference type="InterPro" id="IPR011006">
    <property type="entry name" value="CheY-like_superfamily"/>
</dbReference>
<dbReference type="AlphaFoldDB" id="A0AAW9Q974"/>
<feature type="modified residue" description="4-aspartylphosphate" evidence="3">
    <location>
        <position position="55"/>
    </location>
</feature>
<keyword evidence="6" id="KW-1185">Reference proteome</keyword>
<evidence type="ECO:0000313" key="6">
    <source>
        <dbReference type="Proteomes" id="UP001336250"/>
    </source>
</evidence>
<reference evidence="5 6" key="1">
    <citation type="submission" date="2024-02" db="EMBL/GenBank/DDBJ databases">
        <title>Genome sequence of Aquincola sp. MAHUQ-54.</title>
        <authorList>
            <person name="Huq M.A."/>
        </authorList>
    </citation>
    <scope>NUCLEOTIDE SEQUENCE [LARGE SCALE GENOMIC DNA]</scope>
    <source>
        <strain evidence="5 6">MAHUQ-54</strain>
    </source>
</reference>
<keyword evidence="2" id="KW-0902">Two-component regulatory system</keyword>
<dbReference type="Pfam" id="PF00072">
    <property type="entry name" value="Response_reg"/>
    <property type="match status" value="1"/>
</dbReference>
<organism evidence="5 6">
    <name type="scientific">Aquincola agrisoli</name>
    <dbReference type="NCBI Taxonomy" id="3119538"/>
    <lineage>
        <taxon>Bacteria</taxon>
        <taxon>Pseudomonadati</taxon>
        <taxon>Pseudomonadota</taxon>
        <taxon>Betaproteobacteria</taxon>
        <taxon>Burkholderiales</taxon>
        <taxon>Sphaerotilaceae</taxon>
        <taxon>Aquincola</taxon>
    </lineage>
</organism>
<dbReference type="PANTHER" id="PTHR45339">
    <property type="entry name" value="HYBRID SIGNAL TRANSDUCTION HISTIDINE KINASE J"/>
    <property type="match status" value="1"/>
</dbReference>
<name>A0AAW9Q974_9BURK</name>
<dbReference type="RefSeq" id="WP_332287813.1">
    <property type="nucleotide sequence ID" value="NZ_JAZIBG010000009.1"/>
</dbReference>
<gene>
    <name evidence="5" type="ORF">V4F39_03225</name>
</gene>
<dbReference type="PROSITE" id="PS50110">
    <property type="entry name" value="RESPONSE_REGULATORY"/>
    <property type="match status" value="1"/>
</dbReference>
<protein>
    <submittedName>
        <fullName evidence="5">Response regulator</fullName>
    </submittedName>
</protein>
<evidence type="ECO:0000256" key="1">
    <source>
        <dbReference type="ARBA" id="ARBA00022553"/>
    </source>
</evidence>
<evidence type="ECO:0000256" key="3">
    <source>
        <dbReference type="PROSITE-ProRule" id="PRU00169"/>
    </source>
</evidence>
<dbReference type="GO" id="GO:0000160">
    <property type="term" value="P:phosphorelay signal transduction system"/>
    <property type="evidence" value="ECO:0007669"/>
    <property type="project" value="UniProtKB-KW"/>
</dbReference>
<proteinExistence type="predicted"/>
<comment type="caution">
    <text evidence="5">The sequence shown here is derived from an EMBL/GenBank/DDBJ whole genome shotgun (WGS) entry which is preliminary data.</text>
</comment>
<feature type="domain" description="Response regulatory" evidence="4">
    <location>
        <begin position="6"/>
        <end position="121"/>
    </location>
</feature>
<dbReference type="CDD" id="cd17546">
    <property type="entry name" value="REC_hyHK_CKI1_RcsC-like"/>
    <property type="match status" value="1"/>
</dbReference>
<evidence type="ECO:0000259" key="4">
    <source>
        <dbReference type="PROSITE" id="PS50110"/>
    </source>
</evidence>
<accession>A0AAW9Q974</accession>
<evidence type="ECO:0000256" key="2">
    <source>
        <dbReference type="ARBA" id="ARBA00023012"/>
    </source>
</evidence>
<dbReference type="SUPFAM" id="SSF52172">
    <property type="entry name" value="CheY-like"/>
    <property type="match status" value="1"/>
</dbReference>
<dbReference type="Gene3D" id="3.40.50.2300">
    <property type="match status" value="1"/>
</dbReference>
<evidence type="ECO:0000313" key="5">
    <source>
        <dbReference type="EMBL" id="MEF7612908.1"/>
    </source>
</evidence>
<dbReference type="InterPro" id="IPR001789">
    <property type="entry name" value="Sig_transdc_resp-reg_receiver"/>
</dbReference>